<dbReference type="SUPFAM" id="SSF52402">
    <property type="entry name" value="Adenine nucleotide alpha hydrolases-like"/>
    <property type="match status" value="1"/>
</dbReference>
<dbReference type="Gene3D" id="3.40.50.620">
    <property type="entry name" value="HUPs"/>
    <property type="match status" value="1"/>
</dbReference>
<keyword evidence="2 8" id="KW-0963">Cytoplasm</keyword>
<keyword evidence="11" id="KW-1185">Reference proteome</keyword>
<dbReference type="InterPro" id="IPR012796">
    <property type="entry name" value="Lysidine-tRNA-synth_C"/>
</dbReference>
<evidence type="ECO:0000256" key="4">
    <source>
        <dbReference type="ARBA" id="ARBA00022694"/>
    </source>
</evidence>
<comment type="similarity">
    <text evidence="8">Belongs to the tRNA(Ile)-lysidine synthase family.</text>
</comment>
<name>A0ABW3LPB4_9BACI</name>
<comment type="domain">
    <text evidence="8">The N-terminal region contains the highly conserved SGGXDS motif, predicted to be a P-loop motif involved in ATP binding.</text>
</comment>
<evidence type="ECO:0000256" key="5">
    <source>
        <dbReference type="ARBA" id="ARBA00022741"/>
    </source>
</evidence>
<comment type="caution">
    <text evidence="10">The sequence shown here is derived from an EMBL/GenBank/DDBJ whole genome shotgun (WGS) entry which is preliminary data.</text>
</comment>
<gene>
    <name evidence="8 10" type="primary">tilS</name>
    <name evidence="10" type="ORF">ACFQ3N_15935</name>
</gene>
<dbReference type="Proteomes" id="UP001597040">
    <property type="component" value="Unassembled WGS sequence"/>
</dbReference>
<dbReference type="PANTHER" id="PTHR43033:SF1">
    <property type="entry name" value="TRNA(ILE)-LYSIDINE SYNTHASE-RELATED"/>
    <property type="match status" value="1"/>
</dbReference>
<accession>A0ABW3LPB4</accession>
<dbReference type="SUPFAM" id="SSF82829">
    <property type="entry name" value="MesJ substrate recognition domain-like"/>
    <property type="match status" value="1"/>
</dbReference>
<dbReference type="HAMAP" id="MF_01161">
    <property type="entry name" value="tRNA_Ile_lys_synt"/>
    <property type="match status" value="1"/>
</dbReference>
<evidence type="ECO:0000259" key="9">
    <source>
        <dbReference type="SMART" id="SM00977"/>
    </source>
</evidence>
<dbReference type="EMBL" id="JBHTKJ010000051">
    <property type="protein sequence ID" value="MFD1039867.1"/>
    <property type="molecule type" value="Genomic_DNA"/>
</dbReference>
<dbReference type="GO" id="GO:0032267">
    <property type="term" value="F:tRNA(Ile)-lysidine synthase activity"/>
    <property type="evidence" value="ECO:0007669"/>
    <property type="project" value="UniProtKB-EC"/>
</dbReference>
<organism evidence="10 11">
    <name type="scientific">Virgibacillus byunsanensis</name>
    <dbReference type="NCBI Taxonomy" id="570945"/>
    <lineage>
        <taxon>Bacteria</taxon>
        <taxon>Bacillati</taxon>
        <taxon>Bacillota</taxon>
        <taxon>Bacilli</taxon>
        <taxon>Bacillales</taxon>
        <taxon>Bacillaceae</taxon>
        <taxon>Virgibacillus</taxon>
    </lineage>
</organism>
<feature type="domain" description="Lysidine-tRNA(Ile) synthetase C-terminal" evidence="9">
    <location>
        <begin position="384"/>
        <end position="458"/>
    </location>
</feature>
<dbReference type="CDD" id="cd01992">
    <property type="entry name" value="TilS_N"/>
    <property type="match status" value="1"/>
</dbReference>
<dbReference type="SMART" id="SM00977">
    <property type="entry name" value="TilS_C"/>
    <property type="match status" value="1"/>
</dbReference>
<keyword evidence="4 8" id="KW-0819">tRNA processing</keyword>
<keyword evidence="6 8" id="KW-0067">ATP-binding</keyword>
<feature type="binding site" evidence="8">
    <location>
        <begin position="26"/>
        <end position="31"/>
    </location>
    <ligand>
        <name>ATP</name>
        <dbReference type="ChEBI" id="CHEBI:30616"/>
    </ligand>
</feature>
<evidence type="ECO:0000313" key="10">
    <source>
        <dbReference type="EMBL" id="MFD1039867.1"/>
    </source>
</evidence>
<dbReference type="NCBIfam" id="TIGR02432">
    <property type="entry name" value="lysidine_TilS_N"/>
    <property type="match status" value="1"/>
</dbReference>
<dbReference type="Pfam" id="PF11734">
    <property type="entry name" value="TilS_C"/>
    <property type="match status" value="1"/>
</dbReference>
<keyword evidence="5 8" id="KW-0547">Nucleotide-binding</keyword>
<dbReference type="PANTHER" id="PTHR43033">
    <property type="entry name" value="TRNA(ILE)-LYSIDINE SYNTHASE-RELATED"/>
    <property type="match status" value="1"/>
</dbReference>
<evidence type="ECO:0000313" key="11">
    <source>
        <dbReference type="Proteomes" id="UP001597040"/>
    </source>
</evidence>
<dbReference type="EC" id="6.3.4.19" evidence="8"/>
<evidence type="ECO:0000256" key="3">
    <source>
        <dbReference type="ARBA" id="ARBA00022598"/>
    </source>
</evidence>
<proteinExistence type="inferred from homology"/>
<keyword evidence="3 8" id="KW-0436">Ligase</keyword>
<reference evidence="11" key="1">
    <citation type="journal article" date="2019" name="Int. J. Syst. Evol. Microbiol.">
        <title>The Global Catalogue of Microorganisms (GCM) 10K type strain sequencing project: providing services to taxonomists for standard genome sequencing and annotation.</title>
        <authorList>
            <consortium name="The Broad Institute Genomics Platform"/>
            <consortium name="The Broad Institute Genome Sequencing Center for Infectious Disease"/>
            <person name="Wu L."/>
            <person name="Ma J."/>
        </authorList>
    </citation>
    <scope>NUCLEOTIDE SEQUENCE [LARGE SCALE GENOMIC DNA]</scope>
    <source>
        <strain evidence="11">CCUG 56754</strain>
    </source>
</reference>
<sequence>MNDVVTAFMKKHQLLTRNTTVLIGVSGGPDSMALLHFLCSIREEWNIKIVAISVDHQLRAEESKADLYYVKAMCEKWNIKFDGTFLDVPSYKRDKHLGTQVAARDLRYAYFKEQMEIYQADYIALGHHGDDQIETMMMSFVRSSNPKALSGIPMKRPFATGYIIRPFLCVDKKELEDYCYTNNITPRLDPSNEETNYTRNYFRKHLLPLLKVKNSNIHNTVQRLSESLQEDEQFLMKEARKLVDHVVILDENKKKASFNSNLFETYSSALQRRAYHLILSYLYDELPKNLSYVHEEQFFALLRNERSNVKIDFPHHLQIKKEYQKIVCDFPNKSLEYSFQEIISIPGETELPDGSRIIASYADEIENKDQDTFVCDTSQISLPLHIRTRQSGDRMRWKGLKGSKKVKDIFIDAKIPLTARDRWPIVHDSNGEILWIVGLKKGYPTKQGKNTSFIQLDYDKGHA</sequence>
<dbReference type="InterPro" id="IPR011063">
    <property type="entry name" value="TilS/TtcA_N"/>
</dbReference>
<evidence type="ECO:0000256" key="2">
    <source>
        <dbReference type="ARBA" id="ARBA00022490"/>
    </source>
</evidence>
<dbReference type="InterPro" id="IPR014729">
    <property type="entry name" value="Rossmann-like_a/b/a_fold"/>
</dbReference>
<comment type="function">
    <text evidence="8">Ligates lysine onto the cytidine present at position 34 of the AUA codon-specific tRNA(Ile) that contains the anticodon CAU, in an ATP-dependent manner. Cytidine is converted to lysidine, thus changing the amino acid specificity of the tRNA from methionine to isoleucine.</text>
</comment>
<dbReference type="SUPFAM" id="SSF56037">
    <property type="entry name" value="PheT/TilS domain"/>
    <property type="match status" value="1"/>
</dbReference>
<evidence type="ECO:0000256" key="7">
    <source>
        <dbReference type="ARBA" id="ARBA00048539"/>
    </source>
</evidence>
<evidence type="ECO:0000256" key="8">
    <source>
        <dbReference type="HAMAP-Rule" id="MF_01161"/>
    </source>
</evidence>
<dbReference type="Pfam" id="PF01171">
    <property type="entry name" value="ATP_bind_3"/>
    <property type="match status" value="1"/>
</dbReference>
<comment type="subcellular location">
    <subcellularLocation>
        <location evidence="1 8">Cytoplasm</location>
    </subcellularLocation>
</comment>
<dbReference type="InterPro" id="IPR012795">
    <property type="entry name" value="tRNA_Ile_lys_synt_N"/>
</dbReference>
<protein>
    <recommendedName>
        <fullName evidence="8">tRNA(Ile)-lysidine synthase</fullName>
        <ecNumber evidence="8">6.3.4.19</ecNumber>
    </recommendedName>
    <alternativeName>
        <fullName evidence="8">tRNA(Ile)-2-lysyl-cytidine synthase</fullName>
    </alternativeName>
    <alternativeName>
        <fullName evidence="8">tRNA(Ile)-lysidine synthetase</fullName>
    </alternativeName>
</protein>
<dbReference type="RefSeq" id="WP_390363524.1">
    <property type="nucleotide sequence ID" value="NZ_JBHTKJ010000051.1"/>
</dbReference>
<dbReference type="Gene3D" id="3.30.465.60">
    <property type="match status" value="1"/>
</dbReference>
<dbReference type="NCBIfam" id="TIGR02433">
    <property type="entry name" value="lysidine_TilS_C"/>
    <property type="match status" value="1"/>
</dbReference>
<evidence type="ECO:0000256" key="6">
    <source>
        <dbReference type="ARBA" id="ARBA00022840"/>
    </source>
</evidence>
<dbReference type="InterPro" id="IPR012094">
    <property type="entry name" value="tRNA_Ile_lys_synt"/>
</dbReference>
<comment type="catalytic activity">
    <reaction evidence="7 8">
        <text>cytidine(34) in tRNA(Ile2) + L-lysine + ATP = lysidine(34) in tRNA(Ile2) + AMP + diphosphate + H(+)</text>
        <dbReference type="Rhea" id="RHEA:43744"/>
        <dbReference type="Rhea" id="RHEA-COMP:10625"/>
        <dbReference type="Rhea" id="RHEA-COMP:10670"/>
        <dbReference type="ChEBI" id="CHEBI:15378"/>
        <dbReference type="ChEBI" id="CHEBI:30616"/>
        <dbReference type="ChEBI" id="CHEBI:32551"/>
        <dbReference type="ChEBI" id="CHEBI:33019"/>
        <dbReference type="ChEBI" id="CHEBI:82748"/>
        <dbReference type="ChEBI" id="CHEBI:83665"/>
        <dbReference type="ChEBI" id="CHEBI:456215"/>
        <dbReference type="EC" id="6.3.4.19"/>
    </reaction>
</comment>
<evidence type="ECO:0000256" key="1">
    <source>
        <dbReference type="ARBA" id="ARBA00004496"/>
    </source>
</evidence>